<name>A0ABQ8HW27_9ROSI</name>
<proteinExistence type="inferred from homology"/>
<evidence type="ECO:0000256" key="7">
    <source>
        <dbReference type="ARBA" id="ARBA00023136"/>
    </source>
</evidence>
<evidence type="ECO:0000256" key="3">
    <source>
        <dbReference type="ARBA" id="ARBA00022692"/>
    </source>
</evidence>
<keyword evidence="3 8" id="KW-0812">Transmembrane</keyword>
<evidence type="ECO:0000256" key="1">
    <source>
        <dbReference type="ARBA" id="ARBA00004304"/>
    </source>
</evidence>
<dbReference type="PANTHER" id="PTHR13032">
    <property type="entry name" value="MITOCHONDRIAL IMPORT INNER MEMBRANE TRANSLOCASE SUBUNIT TIM21"/>
    <property type="match status" value="1"/>
</dbReference>
<dbReference type="Proteomes" id="UP000827721">
    <property type="component" value="Unassembled WGS sequence"/>
</dbReference>
<reference evidence="10 11" key="1">
    <citation type="submission" date="2021-02" db="EMBL/GenBank/DDBJ databases">
        <title>Plant Genome Project.</title>
        <authorList>
            <person name="Zhang R.-G."/>
        </authorList>
    </citation>
    <scope>NUCLEOTIDE SEQUENCE [LARGE SCALE GENOMIC DNA]</scope>
    <source>
        <tissue evidence="10">Leaves</tissue>
    </source>
</reference>
<dbReference type="Gene3D" id="3.10.450.320">
    <property type="entry name" value="Mitochondrial import inner membrane translocase subunit Tim21"/>
    <property type="match status" value="1"/>
</dbReference>
<evidence type="ECO:0000313" key="10">
    <source>
        <dbReference type="EMBL" id="KAH7568564.1"/>
    </source>
</evidence>
<organism evidence="10 11">
    <name type="scientific">Xanthoceras sorbifolium</name>
    <dbReference type="NCBI Taxonomy" id="99658"/>
    <lineage>
        <taxon>Eukaryota</taxon>
        <taxon>Viridiplantae</taxon>
        <taxon>Streptophyta</taxon>
        <taxon>Embryophyta</taxon>
        <taxon>Tracheophyta</taxon>
        <taxon>Spermatophyta</taxon>
        <taxon>Magnoliopsida</taxon>
        <taxon>eudicotyledons</taxon>
        <taxon>Gunneridae</taxon>
        <taxon>Pentapetalae</taxon>
        <taxon>rosids</taxon>
        <taxon>malvids</taxon>
        <taxon>Sapindales</taxon>
        <taxon>Sapindaceae</taxon>
        <taxon>Xanthoceroideae</taxon>
        <taxon>Xanthoceras</taxon>
    </lineage>
</organism>
<dbReference type="InterPro" id="IPR038552">
    <property type="entry name" value="Tim21_IMS_sf"/>
</dbReference>
<keyword evidence="6 8" id="KW-0496">Mitochondrion</keyword>
<comment type="subunit">
    <text evidence="8">Component of the TIM23 complex.</text>
</comment>
<keyword evidence="11" id="KW-1185">Reference proteome</keyword>
<dbReference type="PANTHER" id="PTHR13032:SF6">
    <property type="entry name" value="MITOCHONDRIAL IMPORT INNER MEMBRANE TRANSLOCASE SUBUNIT TIM21"/>
    <property type="match status" value="1"/>
</dbReference>
<gene>
    <name evidence="10" type="ORF">JRO89_XS06G0015600</name>
</gene>
<keyword evidence="8" id="KW-0811">Translocation</keyword>
<accession>A0ABQ8HW27</accession>
<dbReference type="EMBL" id="JAFEMO010000006">
    <property type="protein sequence ID" value="KAH7568564.1"/>
    <property type="molecule type" value="Genomic_DNA"/>
</dbReference>
<sequence>MAFRLRSVKVPPNSVSLEEARSRVFDLFRSSRRSIHATMDVHNLDDVVSKSQLHSTISAEIRKNSIVTKSKVSAALFVPHNILLPNVVSVFVIKLLSDDNVAGHDIEEVLEAYGISVPFRHQCTRGYIVSYWSPRHLIEKHGANTITHCSARSFASRASKQPGETSSQPKKDISTVEDPFDDITYNIPQKPVTFAEGASYSVIILAGLGVAAAAAYAVFKELIFQPKEYKIFNKALKRIQDDGQVRVRIGSPITGYGQESRNRAARQRIPNRIYTDEFGIEHIEINFYIRGPHGAGKVFTEMFKDQEDKQWKFTYLIVEINSPSKAQLMLESYIPSAASTPA</sequence>
<evidence type="ECO:0000256" key="8">
    <source>
        <dbReference type="RuleBase" id="RU367142"/>
    </source>
</evidence>
<evidence type="ECO:0000256" key="4">
    <source>
        <dbReference type="ARBA" id="ARBA00022946"/>
    </source>
</evidence>
<comment type="function">
    <text evidence="8">Essential component of the TIM23 complex, a complex that mediates the translocation of transit peptide-containing proteins across the mitochondrial inner membrane.</text>
</comment>
<keyword evidence="7 8" id="KW-0472">Membrane</keyword>
<feature type="region of interest" description="Disordered" evidence="9">
    <location>
        <begin position="157"/>
        <end position="176"/>
    </location>
</feature>
<evidence type="ECO:0000256" key="5">
    <source>
        <dbReference type="ARBA" id="ARBA00022989"/>
    </source>
</evidence>
<feature type="compositionally biased region" description="Polar residues" evidence="9">
    <location>
        <begin position="157"/>
        <end position="168"/>
    </location>
</feature>
<protein>
    <recommendedName>
        <fullName evidence="8">Mitochondrial import inner membrane translocase subunit Tim21</fullName>
    </recommendedName>
</protein>
<evidence type="ECO:0000256" key="6">
    <source>
        <dbReference type="ARBA" id="ARBA00023128"/>
    </source>
</evidence>
<evidence type="ECO:0000313" key="11">
    <source>
        <dbReference type="Proteomes" id="UP000827721"/>
    </source>
</evidence>
<feature type="transmembrane region" description="Helical" evidence="8">
    <location>
        <begin position="198"/>
        <end position="219"/>
    </location>
</feature>
<keyword evidence="5 8" id="KW-1133">Transmembrane helix</keyword>
<keyword evidence="8" id="KW-0653">Protein transport</keyword>
<dbReference type="Pfam" id="PF08294">
    <property type="entry name" value="TIM21"/>
    <property type="match status" value="1"/>
</dbReference>
<comment type="subcellular location">
    <subcellularLocation>
        <location evidence="8">Mitochondrion inner membrane</location>
        <topology evidence="8">Single-pass membrane protein</topology>
    </subcellularLocation>
    <subcellularLocation>
        <location evidence="1">Mitochondrion membrane</location>
        <topology evidence="1">Single-pass membrane protein</topology>
    </subcellularLocation>
</comment>
<dbReference type="InterPro" id="IPR013261">
    <property type="entry name" value="Tim21"/>
</dbReference>
<comment type="similarity">
    <text evidence="2 8">Belongs to the TIM21 family.</text>
</comment>
<evidence type="ECO:0000256" key="9">
    <source>
        <dbReference type="SAM" id="MobiDB-lite"/>
    </source>
</evidence>
<keyword evidence="8" id="KW-0999">Mitochondrion inner membrane</keyword>
<keyword evidence="4" id="KW-0809">Transit peptide</keyword>
<keyword evidence="8" id="KW-0813">Transport</keyword>
<comment type="caution">
    <text evidence="10">The sequence shown here is derived from an EMBL/GenBank/DDBJ whole genome shotgun (WGS) entry which is preliminary data.</text>
</comment>
<evidence type="ECO:0000256" key="2">
    <source>
        <dbReference type="ARBA" id="ARBA00010867"/>
    </source>
</evidence>